<name>S7TWV4_DESML</name>
<dbReference type="STRING" id="897.B2D07_08915"/>
<accession>S7TWV4</accession>
<protein>
    <submittedName>
        <fullName evidence="1">Uncharacterized protein</fullName>
    </submittedName>
</protein>
<dbReference type="Gene3D" id="3.40.50.620">
    <property type="entry name" value="HUPs"/>
    <property type="match status" value="1"/>
</dbReference>
<keyword evidence="2" id="KW-1185">Reference proteome</keyword>
<dbReference type="SUPFAM" id="SSF52402">
    <property type="entry name" value="Adenine nucleotide alpha hydrolases-like"/>
    <property type="match status" value="1"/>
</dbReference>
<evidence type="ECO:0000313" key="2">
    <source>
        <dbReference type="Proteomes" id="UP000014977"/>
    </source>
</evidence>
<sequence>MVTAMFSSKKMLCPIDFSEFSMKAVEAADTPARTFHAKLIVIQMVMPVNRMPYHAVSTLSRWGFRRMFALSQT</sequence>
<reference evidence="1 2" key="1">
    <citation type="journal article" date="2013" name="Genome Announc.">
        <title>Draft genome sequences for three mercury-methylating, sulfate-reducing bacteria.</title>
        <authorList>
            <person name="Brown S.D."/>
            <person name="Hurt R.A.Jr."/>
            <person name="Gilmour C.C."/>
            <person name="Elias D.A."/>
        </authorList>
    </citation>
    <scope>NUCLEOTIDE SEQUENCE [LARGE SCALE GENOMIC DNA]</scope>
    <source>
        <strain evidence="1 2">DSM 2059</strain>
    </source>
</reference>
<comment type="caution">
    <text evidence="1">The sequence shown here is derived from an EMBL/GenBank/DDBJ whole genome shotgun (WGS) entry which is preliminary data.</text>
</comment>
<dbReference type="AlphaFoldDB" id="S7TWV4"/>
<dbReference type="InterPro" id="IPR014729">
    <property type="entry name" value="Rossmann-like_a/b/a_fold"/>
</dbReference>
<dbReference type="EMBL" id="ATHJ01000074">
    <property type="protein sequence ID" value="EPR41577.1"/>
    <property type="molecule type" value="Genomic_DNA"/>
</dbReference>
<evidence type="ECO:0000313" key="1">
    <source>
        <dbReference type="EMBL" id="EPR41577.1"/>
    </source>
</evidence>
<proteinExistence type="predicted"/>
<gene>
    <name evidence="1" type="ORF">dsmv_2010</name>
</gene>
<organism evidence="1 2">
    <name type="scientific">Desulfococcus multivorans DSM 2059</name>
    <dbReference type="NCBI Taxonomy" id="1121405"/>
    <lineage>
        <taxon>Bacteria</taxon>
        <taxon>Pseudomonadati</taxon>
        <taxon>Thermodesulfobacteriota</taxon>
        <taxon>Desulfobacteria</taxon>
        <taxon>Desulfobacterales</taxon>
        <taxon>Desulfococcaceae</taxon>
        <taxon>Desulfococcus</taxon>
    </lineage>
</organism>
<dbReference type="Proteomes" id="UP000014977">
    <property type="component" value="Unassembled WGS sequence"/>
</dbReference>